<name>A0A8K0J5J0_9HYPO</name>
<evidence type="ECO:0000256" key="4">
    <source>
        <dbReference type="ARBA" id="ARBA00022723"/>
    </source>
</evidence>
<dbReference type="GO" id="GO:0005506">
    <property type="term" value="F:iron ion binding"/>
    <property type="evidence" value="ECO:0007669"/>
    <property type="project" value="InterPro"/>
</dbReference>
<evidence type="ECO:0000256" key="2">
    <source>
        <dbReference type="ARBA" id="ARBA00010617"/>
    </source>
</evidence>
<dbReference type="EMBL" id="SRPY01000416">
    <property type="protein sequence ID" value="KAG5924426.1"/>
    <property type="molecule type" value="Genomic_DNA"/>
</dbReference>
<evidence type="ECO:0008006" key="10">
    <source>
        <dbReference type="Google" id="ProtNLM"/>
    </source>
</evidence>
<feature type="binding site" description="axial binding residue" evidence="7">
    <location>
        <position position="458"/>
    </location>
    <ligand>
        <name>heme</name>
        <dbReference type="ChEBI" id="CHEBI:30413"/>
    </ligand>
    <ligandPart>
        <name>Fe</name>
        <dbReference type="ChEBI" id="CHEBI:18248"/>
    </ligandPart>
</feature>
<dbReference type="PANTHER" id="PTHR24305:SF222">
    <property type="entry name" value="CYTOCHROME P450 MONOOXYGENASE STCS"/>
    <property type="match status" value="1"/>
</dbReference>
<dbReference type="PRINTS" id="PR00465">
    <property type="entry name" value="EP450IV"/>
</dbReference>
<keyword evidence="4 7" id="KW-0479">Metal-binding</keyword>
<proteinExistence type="inferred from homology"/>
<comment type="similarity">
    <text evidence="2">Belongs to the cytochrome P450 family.</text>
</comment>
<keyword evidence="5 7" id="KW-0408">Iron</keyword>
<dbReference type="InterPro" id="IPR050121">
    <property type="entry name" value="Cytochrome_P450_monoxygenase"/>
</dbReference>
<dbReference type="PANTHER" id="PTHR24305">
    <property type="entry name" value="CYTOCHROME P450"/>
    <property type="match status" value="1"/>
</dbReference>
<dbReference type="GO" id="GO:0016705">
    <property type="term" value="F:oxidoreductase activity, acting on paired donors, with incorporation or reduction of molecular oxygen"/>
    <property type="evidence" value="ECO:0007669"/>
    <property type="project" value="InterPro"/>
</dbReference>
<evidence type="ECO:0000256" key="1">
    <source>
        <dbReference type="ARBA" id="ARBA00001971"/>
    </source>
</evidence>
<evidence type="ECO:0000256" key="7">
    <source>
        <dbReference type="PIRSR" id="PIRSR602403-1"/>
    </source>
</evidence>
<evidence type="ECO:0000313" key="9">
    <source>
        <dbReference type="Proteomes" id="UP000811619"/>
    </source>
</evidence>
<comment type="caution">
    <text evidence="8">The sequence shown here is derived from an EMBL/GenBank/DDBJ whole genome shotgun (WGS) entry which is preliminary data.</text>
</comment>
<evidence type="ECO:0000256" key="6">
    <source>
        <dbReference type="ARBA" id="ARBA00023033"/>
    </source>
</evidence>
<keyword evidence="6" id="KW-0503">Monooxygenase</keyword>
<keyword evidence="9" id="KW-1185">Reference proteome</keyword>
<dbReference type="Gene3D" id="1.10.630.10">
    <property type="entry name" value="Cytochrome P450"/>
    <property type="match status" value="1"/>
</dbReference>
<keyword evidence="3 7" id="KW-0349">Heme</keyword>
<dbReference type="InterPro" id="IPR001128">
    <property type="entry name" value="Cyt_P450"/>
</dbReference>
<keyword evidence="6" id="KW-0560">Oxidoreductase</keyword>
<evidence type="ECO:0000256" key="3">
    <source>
        <dbReference type="ARBA" id="ARBA00022617"/>
    </source>
</evidence>
<dbReference type="GO" id="GO:0004497">
    <property type="term" value="F:monooxygenase activity"/>
    <property type="evidence" value="ECO:0007669"/>
    <property type="project" value="UniProtKB-KW"/>
</dbReference>
<evidence type="ECO:0000313" key="8">
    <source>
        <dbReference type="EMBL" id="KAG5924426.1"/>
    </source>
</evidence>
<dbReference type="OrthoDB" id="10029320at2759"/>
<dbReference type="SUPFAM" id="SSF48264">
    <property type="entry name" value="Cytochrome P450"/>
    <property type="match status" value="1"/>
</dbReference>
<gene>
    <name evidence="8" type="ORF">E4U42_004644</name>
</gene>
<organism evidence="8 9">
    <name type="scientific">Claviceps africana</name>
    <dbReference type="NCBI Taxonomy" id="83212"/>
    <lineage>
        <taxon>Eukaryota</taxon>
        <taxon>Fungi</taxon>
        <taxon>Dikarya</taxon>
        <taxon>Ascomycota</taxon>
        <taxon>Pezizomycotina</taxon>
        <taxon>Sordariomycetes</taxon>
        <taxon>Hypocreomycetidae</taxon>
        <taxon>Hypocreales</taxon>
        <taxon>Clavicipitaceae</taxon>
        <taxon>Claviceps</taxon>
    </lineage>
</organism>
<dbReference type="Pfam" id="PF00067">
    <property type="entry name" value="p450"/>
    <property type="match status" value="1"/>
</dbReference>
<dbReference type="InterPro" id="IPR002403">
    <property type="entry name" value="Cyt_P450_E_grp-IV"/>
</dbReference>
<dbReference type="InterPro" id="IPR036396">
    <property type="entry name" value="Cyt_P450_sf"/>
</dbReference>
<accession>A0A8K0J5J0</accession>
<comment type="cofactor">
    <cofactor evidence="1 7">
        <name>heme</name>
        <dbReference type="ChEBI" id="CHEBI:30413"/>
    </cofactor>
</comment>
<reference evidence="8" key="1">
    <citation type="journal article" date="2020" name="bioRxiv">
        <title>Whole genome comparisons of ergot fungi reveals the divergence and evolution of species within the genus Claviceps are the result of varying mechanisms driving genome evolution and host range expansion.</title>
        <authorList>
            <person name="Wyka S.A."/>
            <person name="Mondo S.J."/>
            <person name="Liu M."/>
            <person name="Dettman J."/>
            <person name="Nalam V."/>
            <person name="Broders K.D."/>
        </authorList>
    </citation>
    <scope>NUCLEOTIDE SEQUENCE</scope>
    <source>
        <strain evidence="8">CCC 489</strain>
    </source>
</reference>
<protein>
    <recommendedName>
        <fullName evidence="10">Cytochrome P450</fullName>
    </recommendedName>
</protein>
<sequence>MGLHASLLATLGSLLVLIASSLGWKLRSHRQRLHSLPKPPHSFLLGHIGLFSKASKHFPGRPPIAAVFSLIQDQYNLPDVFYIDLWPFLREPFMVTCNLAVADRFLNDYTRHPALLSSGLQPLVAGSRGLVSPDTSEWHDSRTSIRSAFSVNNVMRFLPDMAEYSMMLRQELMRQAATNRRFPLIEPVQKWGADLTFRFLVGEDTAVQRGGWGSAVNKDVQTIIEQADNSFSGSSWNPWTQRQRRKVREACQERVRGVIRTSLVDALNRDGPTANNRFLPLLDVLVARYRQEYPDKTHWDADVLTQHVDTLMTMFLAADVSSMYVYGHIAQSPAVAAELRKEHNAVFPHDVTATLEELCTNPGKIRQLPYTTAVIKESMRLRPPGVSATIAPKGHTVQHKGVEHQLEGRLLYANISRLQSNENYAPDPFAFDPNRWLPSPGADLANSWRPFQRGQHSCMGENMMMPGLAIALVLTVRDMDFSLAYDASDVALSPEFGGLAYMDGQFAAKPAKGLPVTVKVLSS</sequence>
<dbReference type="Proteomes" id="UP000811619">
    <property type="component" value="Unassembled WGS sequence"/>
</dbReference>
<dbReference type="AlphaFoldDB" id="A0A8K0J5J0"/>
<dbReference type="GO" id="GO:0020037">
    <property type="term" value="F:heme binding"/>
    <property type="evidence" value="ECO:0007669"/>
    <property type="project" value="InterPro"/>
</dbReference>
<evidence type="ECO:0000256" key="5">
    <source>
        <dbReference type="ARBA" id="ARBA00023004"/>
    </source>
</evidence>